<dbReference type="PANTHER" id="PTHR42928">
    <property type="entry name" value="TRICARBOXYLATE-BINDING PROTEIN"/>
    <property type="match status" value="1"/>
</dbReference>
<sequence length="369" mass="40777">MNNNKLFLKRKLLTLFSSTVILSSALLVSNQAAAEVSFEDKRVEWIVPFKEGGGSDTWARFYGPHLSKALPGNPTVVIKNIPGGGSTKGANQFQRRGKNNGLNVLGTSGSTQFPYLLGDIRVKYEYKDWDVVLASPTGGVFYVSSDLGINSAKDLLQLKNHQLKYGSQGATSLDLVPLLAMDLLDIDVQAIFGMKGRGAGRLAFERGEVNVDYQTSSAYLKKVIPLVEEGRAIPIMSWGMLDENGDIQRDPTFPDLPHFFEVYEMLHGKKPEGQGFKVWKSFFVAGFAAQKGIFLPQGTAPEVVETWRNAVEKATQSADFKAQSSAVLGEYPQLVHEEAQKAFKAALDISEEDKAWVVNWLFDKYKVKL</sequence>
<dbReference type="RefSeq" id="WP_269126064.1">
    <property type="nucleotide sequence ID" value="NZ_JAPUBN010000017.1"/>
</dbReference>
<proteinExistence type="inferred from homology"/>
<dbReference type="PANTHER" id="PTHR42928:SF5">
    <property type="entry name" value="BLR1237 PROTEIN"/>
    <property type="match status" value="1"/>
</dbReference>
<evidence type="ECO:0000313" key="3">
    <source>
        <dbReference type="EMBL" id="MCZ2722437.1"/>
    </source>
</evidence>
<dbReference type="Gene3D" id="3.40.190.150">
    <property type="entry name" value="Bordetella uptake gene, domain 1"/>
    <property type="match status" value="1"/>
</dbReference>
<dbReference type="InterPro" id="IPR042100">
    <property type="entry name" value="Bug_dom1"/>
</dbReference>
<organism evidence="3 4">
    <name type="scientific">Marinomonas phaeophyticola</name>
    <dbReference type="NCBI Taxonomy" id="3004091"/>
    <lineage>
        <taxon>Bacteria</taxon>
        <taxon>Pseudomonadati</taxon>
        <taxon>Pseudomonadota</taxon>
        <taxon>Gammaproteobacteria</taxon>
        <taxon>Oceanospirillales</taxon>
        <taxon>Oceanospirillaceae</taxon>
        <taxon>Marinomonas</taxon>
    </lineage>
</organism>
<comment type="similarity">
    <text evidence="1">Belongs to the UPF0065 (bug) family.</text>
</comment>
<name>A0ABT4JVP3_9GAMM</name>
<dbReference type="InterPro" id="IPR005064">
    <property type="entry name" value="BUG"/>
</dbReference>
<comment type="caution">
    <text evidence="3">The sequence shown here is derived from an EMBL/GenBank/DDBJ whole genome shotgun (WGS) entry which is preliminary data.</text>
</comment>
<dbReference type="Gene3D" id="3.40.190.10">
    <property type="entry name" value="Periplasmic binding protein-like II"/>
    <property type="match status" value="1"/>
</dbReference>
<accession>A0ABT4JVP3</accession>
<evidence type="ECO:0000256" key="1">
    <source>
        <dbReference type="ARBA" id="ARBA00006987"/>
    </source>
</evidence>
<reference evidence="3" key="1">
    <citation type="submission" date="2022-12" db="EMBL/GenBank/DDBJ databases">
        <title>Marinomonas 15G1-11 sp. nov, isolated from marine algae.</title>
        <authorList>
            <person name="Butt M."/>
            <person name="Choi D.G."/>
            <person name="Kim J.M."/>
            <person name="Lee J.K."/>
            <person name="Baek J.H."/>
            <person name="Jeon C.O."/>
        </authorList>
    </citation>
    <scope>NUCLEOTIDE SEQUENCE</scope>
    <source>
        <strain evidence="3">15G1-11</strain>
    </source>
</reference>
<keyword evidence="2" id="KW-0732">Signal</keyword>
<feature type="chain" id="PRO_5046429435" evidence="2">
    <location>
        <begin position="35"/>
        <end position="369"/>
    </location>
</feature>
<evidence type="ECO:0000256" key="2">
    <source>
        <dbReference type="SAM" id="SignalP"/>
    </source>
</evidence>
<evidence type="ECO:0000313" key="4">
    <source>
        <dbReference type="Proteomes" id="UP001149719"/>
    </source>
</evidence>
<keyword evidence="4" id="KW-1185">Reference proteome</keyword>
<dbReference type="EMBL" id="JAPUBN010000017">
    <property type="protein sequence ID" value="MCZ2722437.1"/>
    <property type="molecule type" value="Genomic_DNA"/>
</dbReference>
<protein>
    <submittedName>
        <fullName evidence="3">Tripartite tricarboxylate transporter substrate-binding protein</fullName>
    </submittedName>
</protein>
<gene>
    <name evidence="3" type="ORF">O1D97_12660</name>
</gene>
<dbReference type="Proteomes" id="UP001149719">
    <property type="component" value="Unassembled WGS sequence"/>
</dbReference>
<feature type="signal peptide" evidence="2">
    <location>
        <begin position="1"/>
        <end position="34"/>
    </location>
</feature>